<organism evidence="4 5">
    <name type="scientific">Pedobacter antarcticus 4BY</name>
    <dbReference type="NCBI Taxonomy" id="1358423"/>
    <lineage>
        <taxon>Bacteria</taxon>
        <taxon>Pseudomonadati</taxon>
        <taxon>Bacteroidota</taxon>
        <taxon>Sphingobacteriia</taxon>
        <taxon>Sphingobacteriales</taxon>
        <taxon>Sphingobacteriaceae</taxon>
        <taxon>Pedobacter</taxon>
    </lineage>
</organism>
<name>A0A081PHZ6_9SPHI</name>
<gene>
    <name evidence="4" type="ORF">N180_10225</name>
</gene>
<dbReference type="InterPro" id="IPR050154">
    <property type="entry name" value="UbiB_kinase"/>
</dbReference>
<feature type="domain" description="ABC1 atypical kinase-like" evidence="3">
    <location>
        <begin position="94"/>
        <end position="335"/>
    </location>
</feature>
<dbReference type="InterPro" id="IPR011009">
    <property type="entry name" value="Kinase-like_dom_sf"/>
</dbReference>
<keyword evidence="2" id="KW-1133">Transmembrane helix</keyword>
<comment type="caution">
    <text evidence="4">The sequence shown here is derived from an EMBL/GenBank/DDBJ whole genome shotgun (WGS) entry which is preliminary data.</text>
</comment>
<dbReference type="SUPFAM" id="SSF56112">
    <property type="entry name" value="Protein kinase-like (PK-like)"/>
    <property type="match status" value="1"/>
</dbReference>
<dbReference type="EMBL" id="JNFF01000046">
    <property type="protein sequence ID" value="KEQ30319.1"/>
    <property type="molecule type" value="Genomic_DNA"/>
</dbReference>
<feature type="transmembrane region" description="Helical" evidence="2">
    <location>
        <begin position="528"/>
        <end position="549"/>
    </location>
</feature>
<protein>
    <recommendedName>
        <fullName evidence="3">ABC1 atypical kinase-like domain-containing protein</fullName>
    </recommendedName>
</protein>
<dbReference type="Proteomes" id="UP000028007">
    <property type="component" value="Unassembled WGS sequence"/>
</dbReference>
<dbReference type="AlphaFoldDB" id="A0A081PHZ6"/>
<dbReference type="PANTHER" id="PTHR10566:SF113">
    <property type="entry name" value="PROTEIN ACTIVITY OF BC1 COMPLEX KINASE 7, CHLOROPLASTIC"/>
    <property type="match status" value="1"/>
</dbReference>
<proteinExistence type="inferred from homology"/>
<keyword evidence="2" id="KW-0812">Transmembrane</keyword>
<accession>A0A081PHZ6</accession>
<reference evidence="4 5" key="1">
    <citation type="journal article" date="1992" name="Int. J. Syst. Bacteriol.">
        <title>Sphingobacterium antarcticus sp. nov. a Psychrotrophic Bacterium from the Soils of Schirmacher Oasis, Antarctica.</title>
        <authorList>
            <person name="Shivaji S."/>
            <person name="Ray M.K."/>
            <person name="Rao N.S."/>
            <person name="Saiserr L."/>
            <person name="Jagannadham M.V."/>
            <person name="Kumar G.S."/>
            <person name="Reddy G."/>
            <person name="Bhargava P.M."/>
        </authorList>
    </citation>
    <scope>NUCLEOTIDE SEQUENCE [LARGE SCALE GENOMIC DNA]</scope>
    <source>
        <strain evidence="4 5">4BY</strain>
    </source>
</reference>
<evidence type="ECO:0000256" key="2">
    <source>
        <dbReference type="SAM" id="Phobius"/>
    </source>
</evidence>
<feature type="transmembrane region" description="Helical" evidence="2">
    <location>
        <begin position="498"/>
        <end position="516"/>
    </location>
</feature>
<evidence type="ECO:0000313" key="4">
    <source>
        <dbReference type="EMBL" id="KEQ30319.1"/>
    </source>
</evidence>
<comment type="similarity">
    <text evidence="1">Belongs to the protein kinase superfamily. ADCK protein kinase family.</text>
</comment>
<dbReference type="InterPro" id="IPR004147">
    <property type="entry name" value="ABC1_dom"/>
</dbReference>
<dbReference type="Pfam" id="PF03109">
    <property type="entry name" value="ABC1"/>
    <property type="match status" value="1"/>
</dbReference>
<evidence type="ECO:0000259" key="3">
    <source>
        <dbReference type="Pfam" id="PF03109"/>
    </source>
</evidence>
<dbReference type="eggNOG" id="COG0661">
    <property type="taxonomic scope" value="Bacteria"/>
</dbReference>
<dbReference type="PANTHER" id="PTHR10566">
    <property type="entry name" value="CHAPERONE-ACTIVITY OF BC1 COMPLEX CABC1 -RELATED"/>
    <property type="match status" value="1"/>
</dbReference>
<dbReference type="RefSeq" id="WP_037440128.1">
    <property type="nucleotide sequence ID" value="NZ_JNFF01000046.1"/>
</dbReference>
<evidence type="ECO:0000256" key="1">
    <source>
        <dbReference type="ARBA" id="ARBA00009670"/>
    </source>
</evidence>
<keyword evidence="5" id="KW-1185">Reference proteome</keyword>
<dbReference type="CDD" id="cd05121">
    <property type="entry name" value="ABC1_ADCK3-like"/>
    <property type="match status" value="1"/>
</dbReference>
<evidence type="ECO:0000313" key="5">
    <source>
        <dbReference type="Proteomes" id="UP000028007"/>
    </source>
</evidence>
<keyword evidence="2" id="KW-0472">Membrane</keyword>
<dbReference type="OrthoDB" id="9795390at2"/>
<sequence length="553" mass="62657">MQNQKKKIKRTAVLLSILSKYGFEELMVRTNFRHHFTVEPPAGSGLDSQVPSLNVYERIRIVLEELGPTYIKFGQAFSDREDLLPAELITELKKLQDKVKPEELDVKQWVADELNIIPEDYFSDIDPIPIASASISQVYTAVLITGEKVIIKVKRPGIREIVEADLLIMKDFARLLVNYNESFRKINLVQVLEAFEKAIINELSFLREESNMVQFARNFKGHQKLHPVLPYPELSNDNILCMEYIHGLKITDRDALVKEGFDPKEIAATGLDLYLTQIMEHGFFHADPHAGNLFVLPSAQIAFIDFGSMGSMMPSDKELLENFIAHFMARDAKRLIPTIKRMAVRFNITDEKKLERDIHGVFELLSGNSLANIDVKVILKSFSAVLNDNEILMPEHIYLLVRGIVLIEGIGRKLDPEMNIVESMRPYVAKIIKKRLSPEYLIDKGMETLRTFGEGLTEIPENLKNIVNKLDSGELKIVQEIRDFPAFKNAVVNGFSKLSYALIITGFAIASSLIIQADKGPKIWEIPILGFAGILISGIMGLIFLISFWKKDS</sequence>